<dbReference type="EMBL" id="MU167280">
    <property type="protein sequence ID" value="KAG0145239.1"/>
    <property type="molecule type" value="Genomic_DNA"/>
</dbReference>
<name>A0A9P6TB26_9BASI</name>
<gene>
    <name evidence="1" type="ORF">CROQUDRAFT_94093</name>
</gene>
<keyword evidence="2" id="KW-1185">Reference proteome</keyword>
<comment type="caution">
    <text evidence="1">The sequence shown here is derived from an EMBL/GenBank/DDBJ whole genome shotgun (WGS) entry which is preliminary data.</text>
</comment>
<dbReference type="AlphaFoldDB" id="A0A9P6TB26"/>
<sequence length="72" mass="8170">MTFDMTLPPMYTYVQSKRQVDTYLHCAPFLIRNVKCTVSFWGRAVSGNTTDDQDPALRPASETLKRRCAAVV</sequence>
<accession>A0A9P6TB26</accession>
<protein>
    <submittedName>
        <fullName evidence="1">Uncharacterized protein</fullName>
    </submittedName>
</protein>
<reference evidence="1" key="1">
    <citation type="submission" date="2013-11" db="EMBL/GenBank/DDBJ databases">
        <title>Genome sequence of the fusiform rust pathogen reveals effectors for host alternation and coevolution with pine.</title>
        <authorList>
            <consortium name="DOE Joint Genome Institute"/>
            <person name="Smith K."/>
            <person name="Pendleton A."/>
            <person name="Kubisiak T."/>
            <person name="Anderson C."/>
            <person name="Salamov A."/>
            <person name="Aerts A."/>
            <person name="Riley R."/>
            <person name="Clum A."/>
            <person name="Lindquist E."/>
            <person name="Ence D."/>
            <person name="Campbell M."/>
            <person name="Kronenberg Z."/>
            <person name="Feau N."/>
            <person name="Dhillon B."/>
            <person name="Hamelin R."/>
            <person name="Burleigh J."/>
            <person name="Smith J."/>
            <person name="Yandell M."/>
            <person name="Nelson C."/>
            <person name="Grigoriev I."/>
            <person name="Davis J."/>
        </authorList>
    </citation>
    <scope>NUCLEOTIDE SEQUENCE</scope>
    <source>
        <strain evidence="1">G11</strain>
    </source>
</reference>
<evidence type="ECO:0000313" key="1">
    <source>
        <dbReference type="EMBL" id="KAG0145239.1"/>
    </source>
</evidence>
<organism evidence="1 2">
    <name type="scientific">Cronartium quercuum f. sp. fusiforme G11</name>
    <dbReference type="NCBI Taxonomy" id="708437"/>
    <lineage>
        <taxon>Eukaryota</taxon>
        <taxon>Fungi</taxon>
        <taxon>Dikarya</taxon>
        <taxon>Basidiomycota</taxon>
        <taxon>Pucciniomycotina</taxon>
        <taxon>Pucciniomycetes</taxon>
        <taxon>Pucciniales</taxon>
        <taxon>Coleosporiaceae</taxon>
        <taxon>Cronartium</taxon>
    </lineage>
</organism>
<proteinExistence type="predicted"/>
<evidence type="ECO:0000313" key="2">
    <source>
        <dbReference type="Proteomes" id="UP000886653"/>
    </source>
</evidence>
<dbReference type="Proteomes" id="UP000886653">
    <property type="component" value="Unassembled WGS sequence"/>
</dbReference>